<keyword evidence="3" id="KW-1185">Reference proteome</keyword>
<sequence>MTKRMRIFFLALPALLFLFLQGCAPAALPETGGWELESASIIENGQIHMAEGENLPTGCRLEGNGTFAILSPQGTAAKGTYTRQPMIQAVRLEFLFSDASTAVGTYGIRTYADGTQSETLLITSDTFILSFIR</sequence>
<dbReference type="AlphaFoldDB" id="A0A926DIK0"/>
<evidence type="ECO:0000313" key="2">
    <source>
        <dbReference type="EMBL" id="MBC8537720.1"/>
    </source>
</evidence>
<keyword evidence="1" id="KW-0732">Signal</keyword>
<feature type="chain" id="PRO_5037847516" evidence="1">
    <location>
        <begin position="27"/>
        <end position="133"/>
    </location>
</feature>
<protein>
    <submittedName>
        <fullName evidence="2">Uncharacterized protein</fullName>
    </submittedName>
</protein>
<proteinExistence type="predicted"/>
<comment type="caution">
    <text evidence="2">The sequence shown here is derived from an EMBL/GenBank/DDBJ whole genome shotgun (WGS) entry which is preliminary data.</text>
</comment>
<gene>
    <name evidence="2" type="ORF">H8693_02085</name>
</gene>
<dbReference type="PROSITE" id="PS51257">
    <property type="entry name" value="PROKAR_LIPOPROTEIN"/>
    <property type="match status" value="1"/>
</dbReference>
<dbReference type="RefSeq" id="WP_249279593.1">
    <property type="nucleotide sequence ID" value="NZ_JACRSS010000001.1"/>
</dbReference>
<feature type="signal peptide" evidence="1">
    <location>
        <begin position="1"/>
        <end position="26"/>
    </location>
</feature>
<evidence type="ECO:0000313" key="3">
    <source>
        <dbReference type="Proteomes" id="UP000617951"/>
    </source>
</evidence>
<evidence type="ECO:0000256" key="1">
    <source>
        <dbReference type="SAM" id="SignalP"/>
    </source>
</evidence>
<dbReference type="Proteomes" id="UP000617951">
    <property type="component" value="Unassembled WGS sequence"/>
</dbReference>
<dbReference type="EMBL" id="JACRSS010000001">
    <property type="protein sequence ID" value="MBC8537720.1"/>
    <property type="molecule type" value="Genomic_DNA"/>
</dbReference>
<name>A0A926DIK0_9FIRM</name>
<accession>A0A926DIK0</accession>
<organism evidence="2 3">
    <name type="scientific">Guopingia tenuis</name>
    <dbReference type="NCBI Taxonomy" id="2763656"/>
    <lineage>
        <taxon>Bacteria</taxon>
        <taxon>Bacillati</taxon>
        <taxon>Bacillota</taxon>
        <taxon>Clostridia</taxon>
        <taxon>Christensenellales</taxon>
        <taxon>Christensenellaceae</taxon>
        <taxon>Guopingia</taxon>
    </lineage>
</organism>
<reference evidence="2" key="1">
    <citation type="submission" date="2020-08" db="EMBL/GenBank/DDBJ databases">
        <title>Genome public.</title>
        <authorList>
            <person name="Liu C."/>
            <person name="Sun Q."/>
        </authorList>
    </citation>
    <scope>NUCLEOTIDE SEQUENCE</scope>
    <source>
        <strain evidence="2">NSJ-63</strain>
    </source>
</reference>